<feature type="compositionally biased region" description="Basic and acidic residues" evidence="1">
    <location>
        <begin position="45"/>
        <end position="59"/>
    </location>
</feature>
<evidence type="ECO:0000313" key="3">
    <source>
        <dbReference type="Proteomes" id="UP001177003"/>
    </source>
</evidence>
<gene>
    <name evidence="2" type="ORF">LSALG_LOCUS16850</name>
</gene>
<sequence length="162" mass="18008">MLKKVDPSNSVSQAYLKTINPSIETGVLLQRSEEGSSKRSRRSKKVEENPSKPIQEKKLSKSPKKKPTEDVAVSKPQETPIAPQIDEPPKEVVPSKSGVFKQIKNISHKSRSSSDRTPSFSPMISKPHVIRKGVVLREILVPISPSSKKHKAEDMAKHISKK</sequence>
<keyword evidence="3" id="KW-1185">Reference proteome</keyword>
<evidence type="ECO:0000313" key="2">
    <source>
        <dbReference type="EMBL" id="CAI9276889.1"/>
    </source>
</evidence>
<evidence type="ECO:0000256" key="1">
    <source>
        <dbReference type="SAM" id="MobiDB-lite"/>
    </source>
</evidence>
<name>A0AA35YN03_LACSI</name>
<reference evidence="2" key="1">
    <citation type="submission" date="2023-04" db="EMBL/GenBank/DDBJ databases">
        <authorList>
            <person name="Vijverberg K."/>
            <person name="Xiong W."/>
            <person name="Schranz E."/>
        </authorList>
    </citation>
    <scope>NUCLEOTIDE SEQUENCE</scope>
</reference>
<dbReference type="Proteomes" id="UP001177003">
    <property type="component" value="Chromosome 3"/>
</dbReference>
<feature type="region of interest" description="Disordered" evidence="1">
    <location>
        <begin position="1"/>
        <end position="125"/>
    </location>
</feature>
<proteinExistence type="predicted"/>
<accession>A0AA35YN03</accession>
<protein>
    <submittedName>
        <fullName evidence="2">Uncharacterized protein</fullName>
    </submittedName>
</protein>
<feature type="compositionally biased region" description="Polar residues" evidence="1">
    <location>
        <begin position="7"/>
        <end position="23"/>
    </location>
</feature>
<organism evidence="2 3">
    <name type="scientific">Lactuca saligna</name>
    <name type="common">Willowleaf lettuce</name>
    <dbReference type="NCBI Taxonomy" id="75948"/>
    <lineage>
        <taxon>Eukaryota</taxon>
        <taxon>Viridiplantae</taxon>
        <taxon>Streptophyta</taxon>
        <taxon>Embryophyta</taxon>
        <taxon>Tracheophyta</taxon>
        <taxon>Spermatophyta</taxon>
        <taxon>Magnoliopsida</taxon>
        <taxon>eudicotyledons</taxon>
        <taxon>Gunneridae</taxon>
        <taxon>Pentapetalae</taxon>
        <taxon>asterids</taxon>
        <taxon>campanulids</taxon>
        <taxon>Asterales</taxon>
        <taxon>Asteraceae</taxon>
        <taxon>Cichorioideae</taxon>
        <taxon>Cichorieae</taxon>
        <taxon>Lactucinae</taxon>
        <taxon>Lactuca</taxon>
    </lineage>
</organism>
<dbReference type="AlphaFoldDB" id="A0AA35YN03"/>
<dbReference type="EMBL" id="OX465079">
    <property type="protein sequence ID" value="CAI9276889.1"/>
    <property type="molecule type" value="Genomic_DNA"/>
</dbReference>